<keyword evidence="4 7" id="KW-0812">Transmembrane</keyword>
<comment type="subcellular location">
    <subcellularLocation>
        <location evidence="1">Cell membrane</location>
        <topology evidence="1">Multi-pass membrane protein</topology>
    </subcellularLocation>
</comment>
<keyword evidence="5 7" id="KW-1133">Transmembrane helix</keyword>
<dbReference type="InterPro" id="IPR050445">
    <property type="entry name" value="Bact_polysacc_biosynth/exp"/>
</dbReference>
<evidence type="ECO:0000256" key="4">
    <source>
        <dbReference type="ARBA" id="ARBA00022692"/>
    </source>
</evidence>
<keyword evidence="10" id="KW-1185">Reference proteome</keyword>
<accession>A0ABS4G986</accession>
<evidence type="ECO:0000256" key="6">
    <source>
        <dbReference type="ARBA" id="ARBA00023136"/>
    </source>
</evidence>
<evidence type="ECO:0000256" key="1">
    <source>
        <dbReference type="ARBA" id="ARBA00004651"/>
    </source>
</evidence>
<evidence type="ECO:0000256" key="5">
    <source>
        <dbReference type="ARBA" id="ARBA00022989"/>
    </source>
</evidence>
<dbReference type="Pfam" id="PF02706">
    <property type="entry name" value="Wzz"/>
    <property type="match status" value="1"/>
</dbReference>
<evidence type="ECO:0000256" key="7">
    <source>
        <dbReference type="SAM" id="Phobius"/>
    </source>
</evidence>
<evidence type="ECO:0000256" key="2">
    <source>
        <dbReference type="ARBA" id="ARBA00006683"/>
    </source>
</evidence>
<sequence length="347" mass="39228">MNENQNNVQCYEDEIDLRELIMALWKNKIMIISFTLVVAILAGIFSMFVLSPVYDAKLNIVISMPETYSTRYGEYKLPITTNEQYINLITSNNVLVNTIKDMGYNDQEVTLEKLRKRISIGKSDAKTGNVQNSYEITVSADNPQESLKLAQALYDNYMEFMDVMTKERAVASYYNEFTVNIKSYENSLDSVKEILKRNEELLAQTPQIIAKGEANLEIQTQLTNTTDYVIPVDTVNPNYIKIEGDIVGNKQSINSIENSIRVNNKYLEELDKEKKAIAKYYETGRAMPLESSVIGVVETSIYLPSPPFAPSQKTSPSNAMNVAIGIVLGGMIGVMVALFREYWFKNA</sequence>
<evidence type="ECO:0000313" key="10">
    <source>
        <dbReference type="Proteomes" id="UP001519342"/>
    </source>
</evidence>
<evidence type="ECO:0000256" key="3">
    <source>
        <dbReference type="ARBA" id="ARBA00022475"/>
    </source>
</evidence>
<keyword evidence="6 7" id="KW-0472">Membrane</keyword>
<dbReference type="EMBL" id="JAGGKS010000001">
    <property type="protein sequence ID" value="MBP1924253.1"/>
    <property type="molecule type" value="Genomic_DNA"/>
</dbReference>
<comment type="similarity">
    <text evidence="2">Belongs to the CpsC/CapA family.</text>
</comment>
<gene>
    <name evidence="9" type="ORF">J2Z76_000106</name>
</gene>
<keyword evidence="3" id="KW-1003">Cell membrane</keyword>
<feature type="transmembrane region" description="Helical" evidence="7">
    <location>
        <begin position="29"/>
        <end position="54"/>
    </location>
</feature>
<dbReference type="Proteomes" id="UP001519342">
    <property type="component" value="Unassembled WGS sequence"/>
</dbReference>
<name>A0ABS4G986_9FIRM</name>
<dbReference type="RefSeq" id="WP_209510033.1">
    <property type="nucleotide sequence ID" value="NZ_JAGGKS010000001.1"/>
</dbReference>
<dbReference type="PANTHER" id="PTHR32309:SF31">
    <property type="entry name" value="CAPSULAR EXOPOLYSACCHARIDE FAMILY"/>
    <property type="match status" value="1"/>
</dbReference>
<reference evidence="9 10" key="1">
    <citation type="submission" date="2021-03" db="EMBL/GenBank/DDBJ databases">
        <title>Genomic Encyclopedia of Type Strains, Phase IV (KMG-IV): sequencing the most valuable type-strain genomes for metagenomic binning, comparative biology and taxonomic classification.</title>
        <authorList>
            <person name="Goeker M."/>
        </authorList>
    </citation>
    <scope>NUCLEOTIDE SEQUENCE [LARGE SCALE GENOMIC DNA]</scope>
    <source>
        <strain evidence="9 10">DSM 24004</strain>
    </source>
</reference>
<feature type="transmembrane region" description="Helical" evidence="7">
    <location>
        <begin position="319"/>
        <end position="339"/>
    </location>
</feature>
<feature type="domain" description="Polysaccharide chain length determinant N-terminal" evidence="8">
    <location>
        <begin position="13"/>
        <end position="101"/>
    </location>
</feature>
<comment type="caution">
    <text evidence="9">The sequence shown here is derived from an EMBL/GenBank/DDBJ whole genome shotgun (WGS) entry which is preliminary data.</text>
</comment>
<dbReference type="PANTHER" id="PTHR32309">
    <property type="entry name" value="TYROSINE-PROTEIN KINASE"/>
    <property type="match status" value="1"/>
</dbReference>
<dbReference type="InterPro" id="IPR003856">
    <property type="entry name" value="LPS_length_determ_N"/>
</dbReference>
<protein>
    <submittedName>
        <fullName evidence="9">Capsular polysaccharide biosynthesis protein</fullName>
    </submittedName>
</protein>
<evidence type="ECO:0000259" key="8">
    <source>
        <dbReference type="Pfam" id="PF02706"/>
    </source>
</evidence>
<organism evidence="9 10">
    <name type="scientific">Sedimentibacter acidaminivorans</name>
    <dbReference type="NCBI Taxonomy" id="913099"/>
    <lineage>
        <taxon>Bacteria</taxon>
        <taxon>Bacillati</taxon>
        <taxon>Bacillota</taxon>
        <taxon>Tissierellia</taxon>
        <taxon>Sedimentibacter</taxon>
    </lineage>
</organism>
<proteinExistence type="inferred from homology"/>
<evidence type="ECO:0000313" key="9">
    <source>
        <dbReference type="EMBL" id="MBP1924253.1"/>
    </source>
</evidence>